<dbReference type="PANTHER" id="PTHR48475:SF2">
    <property type="entry name" value="RIBONUCLEASE H"/>
    <property type="match status" value="1"/>
</dbReference>
<dbReference type="GO" id="GO:0003676">
    <property type="term" value="F:nucleic acid binding"/>
    <property type="evidence" value="ECO:0007669"/>
    <property type="project" value="InterPro"/>
</dbReference>
<dbReference type="GO" id="GO:0003964">
    <property type="term" value="F:RNA-directed DNA polymerase activity"/>
    <property type="evidence" value="ECO:0007669"/>
    <property type="project" value="UniProtKB-KW"/>
</dbReference>
<accession>A0A6L2NDZ6</accession>
<dbReference type="InterPro" id="IPR012337">
    <property type="entry name" value="RNaseH-like_sf"/>
</dbReference>
<keyword evidence="3" id="KW-0808">Transferase</keyword>
<sequence>MHGPKPNKAIRRRNRPKLSPGQTGYSPEAARRTKGFQRTLPQDSKEKERNDKLKEVKARLNFEERFRTSQYSESRTMSTREYERRHRSRRSRSPRLSVFSRIKRDRSRSPRQNSREKEGGMFKRLGNRGKSVSASSDSHNRHSYSRIRYFDFPKIRMPSRIKTYDGSKDPDDHIKIFQAATKTKRWAMPTWCHMFNSTLTRNARRNALDPIELYNIKQRDRESTKDFMRRYKLESRDVKGAQECIRISGFVHGITNPDERGKPEAKFQERRIPEPVEAEKEARSIHGPHKTPKEIFTLEKGEFKAPPPMTTPVKKRNHTKFCEFHEEGTEGPMIIEAEIGGHCIHRMYMDGGSALEIMENITIGKDRRRRAFRFGLDEFRGGKVNISVQRNYWKSRSQKTARSSVNNSRNIETLGRRRSNYFKKKQVGPAGMCVGLRTRRDPLGTKFGRKSQGDNKPRISETSSNDWLHYHRGRPQQVVWSTPALSVKGRILADFIVEQLEEDSPYTLMEVEEELPEPWILFTNGSSYTDGSRAGLILTNPEGMEFTYALRFMFDPTNNEAEYEALIAGLRIAKQMGVKNLQANVDSRPVANQVNGTYVAKEVDMIRYLEKQVLVEELKEKSISEVEILAVVEEEENTWMTPIFEYLTEETLLADVKKQEQ</sequence>
<proteinExistence type="predicted"/>
<evidence type="ECO:0000313" key="3">
    <source>
        <dbReference type="EMBL" id="GEU84441.1"/>
    </source>
</evidence>
<gene>
    <name evidence="3" type="ORF">Tci_056419</name>
</gene>
<feature type="domain" description="RNase H type-1" evidence="2">
    <location>
        <begin position="529"/>
        <end position="602"/>
    </location>
</feature>
<evidence type="ECO:0000259" key="2">
    <source>
        <dbReference type="Pfam" id="PF13456"/>
    </source>
</evidence>
<dbReference type="GO" id="GO:0004523">
    <property type="term" value="F:RNA-DNA hybrid ribonuclease activity"/>
    <property type="evidence" value="ECO:0007669"/>
    <property type="project" value="InterPro"/>
</dbReference>
<evidence type="ECO:0000256" key="1">
    <source>
        <dbReference type="SAM" id="MobiDB-lite"/>
    </source>
</evidence>
<protein>
    <submittedName>
        <fullName evidence="3">Reverse transcriptase domain-containing protein</fullName>
    </submittedName>
</protein>
<dbReference type="SUPFAM" id="SSF53098">
    <property type="entry name" value="Ribonuclease H-like"/>
    <property type="match status" value="1"/>
</dbReference>
<name>A0A6L2NDZ6_TANCI</name>
<comment type="caution">
    <text evidence="3">The sequence shown here is derived from an EMBL/GenBank/DDBJ whole genome shotgun (WGS) entry which is preliminary data.</text>
</comment>
<dbReference type="CDD" id="cd09279">
    <property type="entry name" value="RNase_HI_like"/>
    <property type="match status" value="1"/>
</dbReference>
<dbReference type="Pfam" id="PF13456">
    <property type="entry name" value="RVT_3"/>
    <property type="match status" value="1"/>
</dbReference>
<keyword evidence="3" id="KW-0548">Nucleotidyltransferase</keyword>
<reference evidence="3" key="1">
    <citation type="journal article" date="2019" name="Sci. Rep.">
        <title>Draft genome of Tanacetum cinerariifolium, the natural source of mosquito coil.</title>
        <authorList>
            <person name="Yamashiro T."/>
            <person name="Shiraishi A."/>
            <person name="Satake H."/>
            <person name="Nakayama K."/>
        </authorList>
    </citation>
    <scope>NUCLEOTIDE SEQUENCE</scope>
</reference>
<dbReference type="AlphaFoldDB" id="A0A6L2NDZ6"/>
<dbReference type="InterPro" id="IPR002156">
    <property type="entry name" value="RNaseH_domain"/>
</dbReference>
<dbReference type="Gene3D" id="3.30.420.10">
    <property type="entry name" value="Ribonuclease H-like superfamily/Ribonuclease H"/>
    <property type="match status" value="1"/>
</dbReference>
<feature type="region of interest" description="Disordered" evidence="1">
    <location>
        <begin position="1"/>
        <end position="140"/>
    </location>
</feature>
<feature type="compositionally biased region" description="Basic and acidic residues" evidence="1">
    <location>
        <begin position="43"/>
        <end position="67"/>
    </location>
</feature>
<dbReference type="PANTHER" id="PTHR48475">
    <property type="entry name" value="RIBONUCLEASE H"/>
    <property type="match status" value="1"/>
</dbReference>
<dbReference type="EMBL" id="BKCJ010008894">
    <property type="protein sequence ID" value="GEU84441.1"/>
    <property type="molecule type" value="Genomic_DNA"/>
</dbReference>
<feature type="region of interest" description="Disordered" evidence="1">
    <location>
        <begin position="443"/>
        <end position="463"/>
    </location>
</feature>
<keyword evidence="3" id="KW-0695">RNA-directed DNA polymerase</keyword>
<dbReference type="InterPro" id="IPR036397">
    <property type="entry name" value="RNaseH_sf"/>
</dbReference>
<organism evidence="3">
    <name type="scientific">Tanacetum cinerariifolium</name>
    <name type="common">Dalmatian daisy</name>
    <name type="synonym">Chrysanthemum cinerariifolium</name>
    <dbReference type="NCBI Taxonomy" id="118510"/>
    <lineage>
        <taxon>Eukaryota</taxon>
        <taxon>Viridiplantae</taxon>
        <taxon>Streptophyta</taxon>
        <taxon>Embryophyta</taxon>
        <taxon>Tracheophyta</taxon>
        <taxon>Spermatophyta</taxon>
        <taxon>Magnoliopsida</taxon>
        <taxon>eudicotyledons</taxon>
        <taxon>Gunneridae</taxon>
        <taxon>Pentapetalae</taxon>
        <taxon>asterids</taxon>
        <taxon>campanulids</taxon>
        <taxon>Asterales</taxon>
        <taxon>Asteraceae</taxon>
        <taxon>Asteroideae</taxon>
        <taxon>Anthemideae</taxon>
        <taxon>Anthemidinae</taxon>
        <taxon>Tanacetum</taxon>
    </lineage>
</organism>
<feature type="compositionally biased region" description="Polar residues" evidence="1">
    <location>
        <begin position="68"/>
        <end position="77"/>
    </location>
</feature>